<feature type="region of interest" description="Disordered" evidence="1">
    <location>
        <begin position="94"/>
        <end position="131"/>
    </location>
</feature>
<sequence length="131" mass="13286">MLGGSLGVDPVGDRVAEGDDGREAGLCGSGLGGECGGREEPTTPVPVSAATPAARAVPRCILLGRRCLPGARVNAMYRLVLSFLSPTGLADGFGAGRSPTDPLATRAGVRFTPGTVMGPRLPGSRRTGTRR</sequence>
<reference evidence="2" key="2">
    <citation type="submission" date="2024-07" db="EMBL/GenBank/DDBJ databases">
        <title>Streptomyces haneummycinica sp. nov., a new antibiotic-producing actinobacterium isolated from marine sediment.</title>
        <authorList>
            <person name="Uemura M."/>
            <person name="Hamada M."/>
            <person name="Hirano S."/>
            <person name="Kobayashi K."/>
            <person name="Ohshiro T."/>
            <person name="Kobayashi T."/>
            <person name="Terahara T."/>
        </authorList>
    </citation>
    <scope>NUCLEOTIDE SEQUENCE</scope>
    <source>
        <strain evidence="2">KM77-8</strain>
    </source>
</reference>
<protein>
    <submittedName>
        <fullName evidence="2">Uncharacterized protein</fullName>
    </submittedName>
</protein>
<feature type="compositionally biased region" description="Basic and acidic residues" evidence="1">
    <location>
        <begin position="11"/>
        <end position="23"/>
    </location>
</feature>
<gene>
    <name evidence="2" type="ORF">SHKM778_23530</name>
</gene>
<name>A0AAT9HEU9_9ACTN</name>
<proteinExistence type="predicted"/>
<accession>A0AAT9HEU9</accession>
<dbReference type="EMBL" id="AP035768">
    <property type="protein sequence ID" value="BFO15965.1"/>
    <property type="molecule type" value="Genomic_DNA"/>
</dbReference>
<dbReference type="AlphaFoldDB" id="A0AAT9HEU9"/>
<evidence type="ECO:0000313" key="2">
    <source>
        <dbReference type="EMBL" id="BFO15965.1"/>
    </source>
</evidence>
<evidence type="ECO:0000256" key="1">
    <source>
        <dbReference type="SAM" id="MobiDB-lite"/>
    </source>
</evidence>
<feature type="region of interest" description="Disordered" evidence="1">
    <location>
        <begin position="1"/>
        <end position="51"/>
    </location>
</feature>
<organism evidence="2">
    <name type="scientific">Streptomyces haneummycinicus</name>
    <dbReference type="NCBI Taxonomy" id="3074435"/>
    <lineage>
        <taxon>Bacteria</taxon>
        <taxon>Bacillati</taxon>
        <taxon>Actinomycetota</taxon>
        <taxon>Actinomycetes</taxon>
        <taxon>Kitasatosporales</taxon>
        <taxon>Streptomycetaceae</taxon>
        <taxon>Streptomyces</taxon>
    </lineage>
</organism>
<reference evidence="2" key="1">
    <citation type="submission" date="2024-06" db="EMBL/GenBank/DDBJ databases">
        <authorList>
            <consortium name="consrtm"/>
            <person name="Uemura M."/>
            <person name="Terahara T."/>
        </authorList>
    </citation>
    <scope>NUCLEOTIDE SEQUENCE</scope>
    <source>
        <strain evidence="2">KM77-8</strain>
    </source>
</reference>